<evidence type="ECO:0000313" key="2">
    <source>
        <dbReference type="EMBL" id="SEW26795.1"/>
    </source>
</evidence>
<accession>A0A1I0QIF9</accession>
<dbReference type="AlphaFoldDB" id="A0A1I0QIF9"/>
<dbReference type="PANTHER" id="PTHR39966:SF1">
    <property type="entry name" value="HEMERYTHRIN-LIKE DOMAIN-CONTAINING PROTEIN"/>
    <property type="match status" value="1"/>
</dbReference>
<keyword evidence="3" id="KW-1185">Reference proteome</keyword>
<dbReference type="GO" id="GO:0005886">
    <property type="term" value="C:plasma membrane"/>
    <property type="evidence" value="ECO:0007669"/>
    <property type="project" value="TreeGrafter"/>
</dbReference>
<evidence type="ECO:0000259" key="1">
    <source>
        <dbReference type="Pfam" id="PF01814"/>
    </source>
</evidence>
<organism evidence="2 3">
    <name type="scientific">[Clostridium] fimetarium</name>
    <dbReference type="NCBI Taxonomy" id="99656"/>
    <lineage>
        <taxon>Bacteria</taxon>
        <taxon>Bacillati</taxon>
        <taxon>Bacillota</taxon>
        <taxon>Clostridia</taxon>
        <taxon>Lachnospirales</taxon>
        <taxon>Lachnospiraceae</taxon>
    </lineage>
</organism>
<dbReference type="Gene3D" id="1.20.120.520">
    <property type="entry name" value="nmb1532 protein domain like"/>
    <property type="match status" value="1"/>
</dbReference>
<sequence>MNSIELMVEEHKYIIRMLAVVRIACNKILLGEKISYDDFDEMIEFITKYADEHHHGKEEKFLFKEMVDHLGKMGTNLVTHGMLVEHDWGRLFIIELKAALIRVKSGDDESRLDIIANAIGYANHLTRHIAKEDAVVYTFAAKSLAPEILERINKQTDSFEENASKNRTQAHYIELLEKLERKYL</sequence>
<gene>
    <name evidence="2" type="ORF">SAMN05421659_10847</name>
</gene>
<dbReference type="InterPro" id="IPR012312">
    <property type="entry name" value="Hemerythrin-like"/>
</dbReference>
<dbReference type="PANTHER" id="PTHR39966">
    <property type="entry name" value="BLL2471 PROTEIN-RELATED"/>
    <property type="match status" value="1"/>
</dbReference>
<dbReference type="Pfam" id="PF01814">
    <property type="entry name" value="Hemerythrin"/>
    <property type="match status" value="1"/>
</dbReference>
<reference evidence="2 3" key="1">
    <citation type="submission" date="2016-10" db="EMBL/GenBank/DDBJ databases">
        <authorList>
            <person name="de Groot N.N."/>
        </authorList>
    </citation>
    <scope>NUCLEOTIDE SEQUENCE [LARGE SCALE GENOMIC DNA]</scope>
    <source>
        <strain evidence="2 3">DSM 9179</strain>
    </source>
</reference>
<dbReference type="STRING" id="99656.SAMN05421659_10847"/>
<dbReference type="Proteomes" id="UP000199701">
    <property type="component" value="Unassembled WGS sequence"/>
</dbReference>
<name>A0A1I0QIF9_9FIRM</name>
<evidence type="ECO:0000313" key="3">
    <source>
        <dbReference type="Proteomes" id="UP000199701"/>
    </source>
</evidence>
<feature type="domain" description="Hemerythrin-like" evidence="1">
    <location>
        <begin position="3"/>
        <end position="139"/>
    </location>
</feature>
<proteinExistence type="predicted"/>
<dbReference type="RefSeq" id="WP_092453985.1">
    <property type="nucleotide sequence ID" value="NZ_FOJI01000008.1"/>
</dbReference>
<dbReference type="OrthoDB" id="9785474at2"/>
<protein>
    <submittedName>
        <fullName evidence="2">Hemerythrin-like domain-containing protein</fullName>
    </submittedName>
</protein>
<dbReference type="EMBL" id="FOJI01000008">
    <property type="protein sequence ID" value="SEW26795.1"/>
    <property type="molecule type" value="Genomic_DNA"/>
</dbReference>